<comment type="caution">
    <text evidence="8">The sequence shown here is derived from an EMBL/GenBank/DDBJ whole genome shotgun (WGS) entry which is preliminary data.</text>
</comment>
<feature type="domain" description="Peptidase S8/S53" evidence="7">
    <location>
        <begin position="29"/>
        <end position="347"/>
    </location>
</feature>
<keyword evidence="1" id="KW-0645">Protease</keyword>
<dbReference type="Proteomes" id="UP000444721">
    <property type="component" value="Unassembled WGS sequence"/>
</dbReference>
<evidence type="ECO:0000313" key="8">
    <source>
        <dbReference type="EMBL" id="KAF0974127.1"/>
    </source>
</evidence>
<dbReference type="GeneID" id="68113955"/>
<keyword evidence="2" id="KW-0378">Hydrolase</keyword>
<proteinExistence type="inferred from homology"/>
<dbReference type="GO" id="GO:0006508">
    <property type="term" value="P:proteolysis"/>
    <property type="evidence" value="ECO:0007669"/>
    <property type="project" value="UniProtKB-KW"/>
</dbReference>
<dbReference type="SUPFAM" id="SSF49785">
    <property type="entry name" value="Galactose-binding domain-like"/>
    <property type="match status" value="1"/>
</dbReference>
<dbReference type="PANTHER" id="PTHR43399:SF5">
    <property type="entry name" value="PEPTIDASE S8 FAMILY WITH PROTEASE-ASSOCIATED DOMAIN"/>
    <property type="match status" value="1"/>
</dbReference>
<evidence type="ECO:0000256" key="5">
    <source>
        <dbReference type="SAM" id="MobiDB-lite"/>
    </source>
</evidence>
<reference evidence="8 9" key="1">
    <citation type="journal article" date="2019" name="Sci. Rep.">
        <title>Nanopore sequencing improves the draft genome of the human pathogenic amoeba Naegleria fowleri.</title>
        <authorList>
            <person name="Liechti N."/>
            <person name="Schurch N."/>
            <person name="Bruggmann R."/>
            <person name="Wittwer M."/>
        </authorList>
    </citation>
    <scope>NUCLEOTIDE SEQUENCE [LARGE SCALE GENOMIC DNA]</scope>
    <source>
        <strain evidence="8 9">ATCC 30894</strain>
    </source>
</reference>
<keyword evidence="3" id="KW-0720">Serine protease</keyword>
<feature type="transmembrane region" description="Helical" evidence="6">
    <location>
        <begin position="562"/>
        <end position="589"/>
    </location>
</feature>
<accession>A0A6A5BA60</accession>
<keyword evidence="6" id="KW-1133">Transmembrane helix</keyword>
<comment type="caution">
    <text evidence="4">Lacks conserved residue(s) required for the propagation of feature annotation.</text>
</comment>
<dbReference type="PROSITE" id="PS51892">
    <property type="entry name" value="SUBTILASE"/>
    <property type="match status" value="1"/>
</dbReference>
<evidence type="ECO:0000259" key="7">
    <source>
        <dbReference type="Pfam" id="PF00082"/>
    </source>
</evidence>
<keyword evidence="9" id="KW-1185">Reference proteome</keyword>
<evidence type="ECO:0000256" key="4">
    <source>
        <dbReference type="PROSITE-ProRule" id="PRU01240"/>
    </source>
</evidence>
<dbReference type="InterPro" id="IPR008979">
    <property type="entry name" value="Galactose-bd-like_sf"/>
</dbReference>
<evidence type="ECO:0000313" key="9">
    <source>
        <dbReference type="Proteomes" id="UP000444721"/>
    </source>
</evidence>
<organism evidence="8 9">
    <name type="scientific">Naegleria fowleri</name>
    <name type="common">Brain eating amoeba</name>
    <dbReference type="NCBI Taxonomy" id="5763"/>
    <lineage>
        <taxon>Eukaryota</taxon>
        <taxon>Discoba</taxon>
        <taxon>Heterolobosea</taxon>
        <taxon>Tetramitia</taxon>
        <taxon>Eutetramitia</taxon>
        <taxon>Vahlkampfiidae</taxon>
        <taxon>Naegleria</taxon>
    </lineage>
</organism>
<dbReference type="AlphaFoldDB" id="A0A6A5BA60"/>
<dbReference type="InterPro" id="IPR051048">
    <property type="entry name" value="Peptidase_S8/S53_subtilisin"/>
</dbReference>
<dbReference type="InterPro" id="IPR023828">
    <property type="entry name" value="Peptidase_S8_Ser-AS"/>
</dbReference>
<dbReference type="InterPro" id="IPR036852">
    <property type="entry name" value="Peptidase_S8/S53_dom_sf"/>
</dbReference>
<keyword evidence="6" id="KW-0812">Transmembrane</keyword>
<dbReference type="InterPro" id="IPR000209">
    <property type="entry name" value="Peptidase_S8/S53_dom"/>
</dbReference>
<dbReference type="GO" id="GO:0004252">
    <property type="term" value="F:serine-type endopeptidase activity"/>
    <property type="evidence" value="ECO:0007669"/>
    <property type="project" value="InterPro"/>
</dbReference>
<sequence>MYPDSKCPGGNKLVTPIDLYSGLFEPQYALGARISSNSLGGAIGYGYTQITAEIDKFQYDHDDFLVVWSAGNSGHKGYMTLTGPTKQAKNSLIVGASTNSIESWKEALQLRNYTERALFLRKKFSKKYSCTCKNSSKNGKSHSSGSSNDISSSSSLFDAFSWCHFDKCREIEKLTSEEACDAFMGETCQFPSKYKISLMKKKANFNVAFACSKKCALKNLHEMQSLFDSENLADFSSLGPSVDSRIKPDLVAPGYFVISAHSHFGNSKCSIENTNDVKFQLKEMAGTSMSTPLVAAAATIVRQYFTDGFYPSGKRPSNPQEFAKAEYTNPSAALVKAILISSARGMKGLARGNDYFDHFNPKHRTIFEGYGLINLSNTLKLVSSSSGDGDLSSTNTNPTRENVKTTTPSRMVDLFVVDRQEITTDLVHSYNFIVADNSSELCITLVWTDYPASPMASLALVNDLDLKLEYELENGDIQTFYGNHFVNNNQPDRVNNVEKILIPSPPLRTALTVSVKGHNVPHGPQRYSLVINGKKISKASVIKRSLDVTDVSPSNTIIFFNWQFALIITSLGTALLVSLAVNIGLCLYARIQKRDFNKQFMNMEKMKTVY</sequence>
<dbReference type="Gene3D" id="2.60.120.380">
    <property type="match status" value="1"/>
</dbReference>
<keyword evidence="6" id="KW-0472">Membrane</keyword>
<dbReference type="Gene3D" id="3.40.50.200">
    <property type="entry name" value="Peptidase S8/S53 domain"/>
    <property type="match status" value="2"/>
</dbReference>
<feature type="compositionally biased region" description="Polar residues" evidence="5">
    <location>
        <begin position="394"/>
        <end position="405"/>
    </location>
</feature>
<dbReference type="PANTHER" id="PTHR43399">
    <property type="entry name" value="SUBTILISIN-RELATED"/>
    <property type="match status" value="1"/>
</dbReference>
<dbReference type="SUPFAM" id="SSF52743">
    <property type="entry name" value="Subtilisin-like"/>
    <property type="match status" value="1"/>
</dbReference>
<dbReference type="PROSITE" id="PS00138">
    <property type="entry name" value="SUBTILASE_SER"/>
    <property type="match status" value="1"/>
</dbReference>
<evidence type="ECO:0000256" key="1">
    <source>
        <dbReference type="ARBA" id="ARBA00022670"/>
    </source>
</evidence>
<name>A0A6A5BA60_NAEFO</name>
<dbReference type="Pfam" id="PF00082">
    <property type="entry name" value="Peptidase_S8"/>
    <property type="match status" value="1"/>
</dbReference>
<evidence type="ECO:0000256" key="6">
    <source>
        <dbReference type="SAM" id="Phobius"/>
    </source>
</evidence>
<gene>
    <name evidence="8" type="ORF">FDP41_006737</name>
</gene>
<feature type="region of interest" description="Disordered" evidence="5">
    <location>
        <begin position="386"/>
        <end position="405"/>
    </location>
</feature>
<evidence type="ECO:0000256" key="2">
    <source>
        <dbReference type="ARBA" id="ARBA00022801"/>
    </source>
</evidence>
<dbReference type="VEuPathDB" id="AmoebaDB:NF0064830"/>
<protein>
    <recommendedName>
        <fullName evidence="7">Peptidase S8/S53 domain-containing protein</fullName>
    </recommendedName>
</protein>
<dbReference type="VEuPathDB" id="AmoebaDB:FDP41_006737"/>
<dbReference type="OrthoDB" id="509353at2759"/>
<evidence type="ECO:0000256" key="3">
    <source>
        <dbReference type="ARBA" id="ARBA00022825"/>
    </source>
</evidence>
<dbReference type="RefSeq" id="XP_044558840.1">
    <property type="nucleotide sequence ID" value="XM_044710404.1"/>
</dbReference>
<dbReference type="VEuPathDB" id="AmoebaDB:NfTy_074910"/>
<dbReference type="EMBL" id="VFQX01000053">
    <property type="protein sequence ID" value="KAF0974127.1"/>
    <property type="molecule type" value="Genomic_DNA"/>
</dbReference>
<comment type="similarity">
    <text evidence="4">Belongs to the peptidase S8 family.</text>
</comment>